<dbReference type="AlphaFoldDB" id="X1LXC3"/>
<comment type="caution">
    <text evidence="1">The sequence shown here is derived from an EMBL/GenBank/DDBJ whole genome shotgun (WGS) entry which is preliminary data.</text>
</comment>
<feature type="non-terminal residue" evidence="1">
    <location>
        <position position="1"/>
    </location>
</feature>
<accession>X1LXC3</accession>
<name>X1LXC3_9ZZZZ</name>
<organism evidence="1">
    <name type="scientific">marine sediment metagenome</name>
    <dbReference type="NCBI Taxonomy" id="412755"/>
    <lineage>
        <taxon>unclassified sequences</taxon>
        <taxon>metagenomes</taxon>
        <taxon>ecological metagenomes</taxon>
    </lineage>
</organism>
<dbReference type="EMBL" id="BARV01012713">
    <property type="protein sequence ID" value="GAI07065.1"/>
    <property type="molecule type" value="Genomic_DNA"/>
</dbReference>
<sequence>AYMLRQYDNLAKYLTLIGKREKLAERIAPLQRKWNKYADEIFELNL</sequence>
<gene>
    <name evidence="1" type="ORF">S06H3_23408</name>
</gene>
<protein>
    <submittedName>
        <fullName evidence="1">Uncharacterized protein</fullName>
    </submittedName>
</protein>
<evidence type="ECO:0000313" key="1">
    <source>
        <dbReference type="EMBL" id="GAI07065.1"/>
    </source>
</evidence>
<proteinExistence type="predicted"/>
<reference evidence="1" key="1">
    <citation type="journal article" date="2014" name="Front. Microbiol.">
        <title>High frequency of phylogenetically diverse reductive dehalogenase-homologous genes in deep subseafloor sedimentary metagenomes.</title>
        <authorList>
            <person name="Kawai M."/>
            <person name="Futagami T."/>
            <person name="Toyoda A."/>
            <person name="Takaki Y."/>
            <person name="Nishi S."/>
            <person name="Hori S."/>
            <person name="Arai W."/>
            <person name="Tsubouchi T."/>
            <person name="Morono Y."/>
            <person name="Uchiyama I."/>
            <person name="Ito T."/>
            <person name="Fujiyama A."/>
            <person name="Inagaki F."/>
            <person name="Takami H."/>
        </authorList>
    </citation>
    <scope>NUCLEOTIDE SEQUENCE</scope>
    <source>
        <strain evidence="1">Expedition CK06-06</strain>
    </source>
</reference>